<dbReference type="RefSeq" id="WP_184204331.1">
    <property type="nucleotide sequence ID" value="NZ_JACHIF010000001.1"/>
</dbReference>
<dbReference type="AlphaFoldDB" id="A0A7W7YGN5"/>
<keyword evidence="1" id="KW-0732">Signal</keyword>
<evidence type="ECO:0000313" key="5">
    <source>
        <dbReference type="Proteomes" id="UP000534294"/>
    </source>
</evidence>
<evidence type="ECO:0000256" key="1">
    <source>
        <dbReference type="SAM" id="SignalP"/>
    </source>
</evidence>
<dbReference type="Gene3D" id="3.40.50.1460">
    <property type="match status" value="1"/>
</dbReference>
<feature type="chain" id="PRO_5030748093" evidence="1">
    <location>
        <begin position="21"/>
        <end position="597"/>
    </location>
</feature>
<dbReference type="Pfam" id="PF00656">
    <property type="entry name" value="Peptidase_C14"/>
    <property type="match status" value="1"/>
</dbReference>
<dbReference type="Proteomes" id="UP000534294">
    <property type="component" value="Unassembled WGS sequence"/>
</dbReference>
<name>A0A7W7YGN5_9BACT</name>
<feature type="domain" description="Peptidase C14 caspase" evidence="2">
    <location>
        <begin position="24"/>
        <end position="260"/>
    </location>
</feature>
<protein>
    <submittedName>
        <fullName evidence="4">Formylglycine-generating enzyme required for sulfatase activity</fullName>
    </submittedName>
</protein>
<dbReference type="Gene3D" id="3.90.1580.10">
    <property type="entry name" value="paralog of FGE (formylglycine-generating enzyme)"/>
    <property type="match status" value="1"/>
</dbReference>
<dbReference type="SUPFAM" id="SSF56436">
    <property type="entry name" value="C-type lectin-like"/>
    <property type="match status" value="1"/>
</dbReference>
<keyword evidence="5" id="KW-1185">Reference proteome</keyword>
<dbReference type="GO" id="GO:0006508">
    <property type="term" value="P:proteolysis"/>
    <property type="evidence" value="ECO:0007669"/>
    <property type="project" value="InterPro"/>
</dbReference>
<reference evidence="4 5" key="1">
    <citation type="submission" date="2020-08" db="EMBL/GenBank/DDBJ databases">
        <title>Genomic Encyclopedia of Type Strains, Phase IV (KMG-IV): sequencing the most valuable type-strain genomes for metagenomic binning, comparative biology and taxonomic classification.</title>
        <authorList>
            <person name="Goeker M."/>
        </authorList>
    </citation>
    <scope>NUCLEOTIDE SEQUENCE [LARGE SCALE GENOMIC DNA]</scope>
    <source>
        <strain evidence="4 5">DSM 12251</strain>
    </source>
</reference>
<evidence type="ECO:0000259" key="2">
    <source>
        <dbReference type="Pfam" id="PF00656"/>
    </source>
</evidence>
<dbReference type="InterPro" id="IPR005532">
    <property type="entry name" value="SUMF_dom"/>
</dbReference>
<sequence length="597" mass="65563">MKTWLFSVLAFGLICLSAQAGDIVALCIGNDAYVNPEDQLDTPGKDAELMFATLRNVPGVLPEDIVLLKDARRNQMSLALRQFRSRAAGAKLALVFYSGHGVEDTPTGYDRAETFLLPVDANITNVDDLPDNAIPLRDVLSALEGTRGAARAVILDCCRSGAPAATKALAGSTKNLGGLDENVKRALGGAILPDGTLIAFAASPGRKAAAFLQESDTNSPFTRFLTDQMRTQGADLFSIVNAASRITKQRTEMRQVPHVELRGDASLITDFIIPAAQPVLARLPTPPVLTPPSAPMHETEEQRAAREGRELVQRMIAFRQAQAALKTSPTKTSPHSQLDALKITTPLTATQESPFTNSLGMKYVPVITYMGNKRLLFSVWETRRQDYDAYKNRDAGETWKKLQLEDDERLHPASSISWEEATAFCLWLTQTERQAGRIRPDDEYRLPTDQEWSYAVGIADLEPGQATPEVKDGLLDDLYPWGKEFPPPANSGNYADVKAQAKGSGYEYLTEYNDGFALTSPVGTYPSNAFGLYDMGGNVWEWCQDWYSAKQDTRVLRGGSWYDSAPVYLRSASRFPVAPTFSHDYNGFRCVLSVGGK</sequence>
<dbReference type="Pfam" id="PF03781">
    <property type="entry name" value="FGE-sulfatase"/>
    <property type="match status" value="1"/>
</dbReference>
<dbReference type="InterPro" id="IPR011600">
    <property type="entry name" value="Pept_C14_caspase"/>
</dbReference>
<organism evidence="4 5">
    <name type="scientific">Prosthecobacter dejongeii</name>
    <dbReference type="NCBI Taxonomy" id="48465"/>
    <lineage>
        <taxon>Bacteria</taxon>
        <taxon>Pseudomonadati</taxon>
        <taxon>Verrucomicrobiota</taxon>
        <taxon>Verrucomicrobiia</taxon>
        <taxon>Verrucomicrobiales</taxon>
        <taxon>Verrucomicrobiaceae</taxon>
        <taxon>Prosthecobacter</taxon>
    </lineage>
</organism>
<accession>A0A7W7YGN5</accession>
<dbReference type="EMBL" id="JACHIF010000001">
    <property type="protein sequence ID" value="MBB5035875.1"/>
    <property type="molecule type" value="Genomic_DNA"/>
</dbReference>
<dbReference type="InterPro" id="IPR016187">
    <property type="entry name" value="CTDL_fold"/>
</dbReference>
<comment type="caution">
    <text evidence="4">The sequence shown here is derived from an EMBL/GenBank/DDBJ whole genome shotgun (WGS) entry which is preliminary data.</text>
</comment>
<dbReference type="InterPro" id="IPR029030">
    <property type="entry name" value="Caspase-like_dom_sf"/>
</dbReference>
<gene>
    <name evidence="4" type="ORF">HNQ64_000109</name>
</gene>
<dbReference type="GO" id="GO:0120147">
    <property type="term" value="F:formylglycine-generating oxidase activity"/>
    <property type="evidence" value="ECO:0007669"/>
    <property type="project" value="TreeGrafter"/>
</dbReference>
<feature type="domain" description="Sulfatase-modifying factor enzyme-like" evidence="3">
    <location>
        <begin position="386"/>
        <end position="591"/>
    </location>
</feature>
<dbReference type="InterPro" id="IPR042095">
    <property type="entry name" value="SUMF_sf"/>
</dbReference>
<feature type="signal peptide" evidence="1">
    <location>
        <begin position="1"/>
        <end position="20"/>
    </location>
</feature>
<proteinExistence type="predicted"/>
<dbReference type="SUPFAM" id="SSF52129">
    <property type="entry name" value="Caspase-like"/>
    <property type="match status" value="1"/>
</dbReference>
<evidence type="ECO:0000259" key="3">
    <source>
        <dbReference type="Pfam" id="PF03781"/>
    </source>
</evidence>
<dbReference type="PANTHER" id="PTHR23150">
    <property type="entry name" value="SULFATASE MODIFYING FACTOR 1, 2"/>
    <property type="match status" value="1"/>
</dbReference>
<dbReference type="GO" id="GO:0004197">
    <property type="term" value="F:cysteine-type endopeptidase activity"/>
    <property type="evidence" value="ECO:0007669"/>
    <property type="project" value="InterPro"/>
</dbReference>
<dbReference type="PANTHER" id="PTHR23150:SF19">
    <property type="entry name" value="FORMYLGLYCINE-GENERATING ENZYME"/>
    <property type="match status" value="1"/>
</dbReference>
<dbReference type="InterPro" id="IPR051043">
    <property type="entry name" value="Sulfatase_Mod_Factor_Kinase"/>
</dbReference>
<evidence type="ECO:0000313" key="4">
    <source>
        <dbReference type="EMBL" id="MBB5035875.1"/>
    </source>
</evidence>